<dbReference type="GO" id="GO:0005524">
    <property type="term" value="F:ATP binding"/>
    <property type="evidence" value="ECO:0007669"/>
    <property type="project" value="UniProtKB-KW"/>
</dbReference>
<dbReference type="PANTHER" id="PTHR12835">
    <property type="entry name" value="BIOTIN PROTEIN LIGASE"/>
    <property type="match status" value="1"/>
</dbReference>
<dbReference type="EC" id="6.3.4.15" evidence="5"/>
<accession>A0A1H2YK68</accession>
<evidence type="ECO:0000259" key="7">
    <source>
        <dbReference type="PROSITE" id="PS51733"/>
    </source>
</evidence>
<dbReference type="NCBIfam" id="TIGR00121">
    <property type="entry name" value="birA_ligase"/>
    <property type="match status" value="1"/>
</dbReference>
<dbReference type="InterPro" id="IPR008988">
    <property type="entry name" value="Transcriptional_repressor_C"/>
</dbReference>
<dbReference type="PROSITE" id="PS51733">
    <property type="entry name" value="BPL_LPL_CATALYTIC"/>
    <property type="match status" value="1"/>
</dbReference>
<dbReference type="Pfam" id="PF03099">
    <property type="entry name" value="BPL_LplA_LipB"/>
    <property type="match status" value="1"/>
</dbReference>
<evidence type="ECO:0000256" key="3">
    <source>
        <dbReference type="ARBA" id="ARBA00022840"/>
    </source>
</evidence>
<dbReference type="Gene3D" id="3.30.930.10">
    <property type="entry name" value="Bira Bifunctional Protein, Domain 2"/>
    <property type="match status" value="1"/>
</dbReference>
<keyword evidence="9" id="KW-1185">Reference proteome</keyword>
<dbReference type="STRING" id="1058.SAMN05421783_11353"/>
<dbReference type="Proteomes" id="UP000198816">
    <property type="component" value="Unassembled WGS sequence"/>
</dbReference>
<evidence type="ECO:0000256" key="6">
    <source>
        <dbReference type="ARBA" id="ARBA00047846"/>
    </source>
</evidence>
<proteinExistence type="predicted"/>
<dbReference type="InterPro" id="IPR045864">
    <property type="entry name" value="aa-tRNA-synth_II/BPL/LPL"/>
</dbReference>
<keyword evidence="1 8" id="KW-0436">Ligase</keyword>
<evidence type="ECO:0000256" key="5">
    <source>
        <dbReference type="ARBA" id="ARBA00024227"/>
    </source>
</evidence>
<evidence type="ECO:0000256" key="4">
    <source>
        <dbReference type="ARBA" id="ARBA00023267"/>
    </source>
</evidence>
<dbReference type="InterPro" id="IPR004408">
    <property type="entry name" value="Biotin_CoA_COase_ligase"/>
</dbReference>
<evidence type="ECO:0000313" key="8">
    <source>
        <dbReference type="EMBL" id="SDX05556.1"/>
    </source>
</evidence>
<dbReference type="CDD" id="cd16442">
    <property type="entry name" value="BPL"/>
    <property type="match status" value="1"/>
</dbReference>
<sequence length="295" mass="31667">MTPGSRSHDLDARPELLDAERILAALSPGARRAIARLVIHTEIDSTNRYLMREAARGAPCGTLCLAECQTAGRGRLGRPWISPCGSNLYLSMLWRYSAPPAALGGFSLVAGAVVADVLRRIGAEGLALKWPNDLLWGRRKLGGMLLEVAGEAQGPCALVVGVGINVGMAPDQGRVIDQPWVDLAEVLGHPRFGRNALAALVAEALIDAFERFGREGLTPFLALWAEFDAFRGEQVRLLLSDREIRGRVLGIASDGALRLDTADGEMRFHAGEVSLRRDVEAEVAGEGEGEGEGER</sequence>
<evidence type="ECO:0000256" key="1">
    <source>
        <dbReference type="ARBA" id="ARBA00022598"/>
    </source>
</evidence>
<dbReference type="SUPFAM" id="SSF50037">
    <property type="entry name" value="C-terminal domain of transcriptional repressors"/>
    <property type="match status" value="1"/>
</dbReference>
<dbReference type="GO" id="GO:0005737">
    <property type="term" value="C:cytoplasm"/>
    <property type="evidence" value="ECO:0007669"/>
    <property type="project" value="TreeGrafter"/>
</dbReference>
<dbReference type="InterPro" id="IPR003142">
    <property type="entry name" value="BPL_C"/>
</dbReference>
<dbReference type="AlphaFoldDB" id="A0A1H2YK68"/>
<dbReference type="PANTHER" id="PTHR12835:SF5">
    <property type="entry name" value="BIOTIN--PROTEIN LIGASE"/>
    <property type="match status" value="1"/>
</dbReference>
<keyword evidence="2" id="KW-0547">Nucleotide-binding</keyword>
<dbReference type="EMBL" id="FNNZ01000013">
    <property type="protein sequence ID" value="SDX05556.1"/>
    <property type="molecule type" value="Genomic_DNA"/>
</dbReference>
<dbReference type="SUPFAM" id="SSF55681">
    <property type="entry name" value="Class II aaRS and biotin synthetases"/>
    <property type="match status" value="1"/>
</dbReference>
<dbReference type="Pfam" id="PF02237">
    <property type="entry name" value="BPL_C"/>
    <property type="match status" value="1"/>
</dbReference>
<keyword evidence="3" id="KW-0067">ATP-binding</keyword>
<keyword evidence="4" id="KW-0092">Biotin</keyword>
<feature type="domain" description="BPL/LPL catalytic" evidence="7">
    <location>
        <begin position="29"/>
        <end position="217"/>
    </location>
</feature>
<dbReference type="GO" id="GO:0004077">
    <property type="term" value="F:biotin--[biotin carboxyl-carrier protein] ligase activity"/>
    <property type="evidence" value="ECO:0007669"/>
    <property type="project" value="UniProtKB-EC"/>
</dbReference>
<evidence type="ECO:0000313" key="9">
    <source>
        <dbReference type="Proteomes" id="UP000198816"/>
    </source>
</evidence>
<reference evidence="9" key="1">
    <citation type="submission" date="2016-10" db="EMBL/GenBank/DDBJ databases">
        <authorList>
            <person name="Varghese N."/>
            <person name="Submissions S."/>
        </authorList>
    </citation>
    <scope>NUCLEOTIDE SEQUENCE [LARGE SCALE GENOMIC DNA]</scope>
    <source>
        <strain evidence="9">DSM 217</strain>
    </source>
</reference>
<evidence type="ECO:0000256" key="2">
    <source>
        <dbReference type="ARBA" id="ARBA00022741"/>
    </source>
</evidence>
<dbReference type="InterPro" id="IPR004143">
    <property type="entry name" value="BPL_LPL_catalytic"/>
</dbReference>
<gene>
    <name evidence="8" type="ORF">SAMN05421783_11353</name>
</gene>
<dbReference type="Gene3D" id="2.30.30.100">
    <property type="match status" value="1"/>
</dbReference>
<organism evidence="8 9">
    <name type="scientific">Thiocapsa roseopersicina</name>
    <dbReference type="NCBI Taxonomy" id="1058"/>
    <lineage>
        <taxon>Bacteria</taxon>
        <taxon>Pseudomonadati</taxon>
        <taxon>Pseudomonadota</taxon>
        <taxon>Gammaproteobacteria</taxon>
        <taxon>Chromatiales</taxon>
        <taxon>Chromatiaceae</taxon>
        <taxon>Thiocapsa</taxon>
    </lineage>
</organism>
<dbReference type="OrthoDB" id="9807064at2"/>
<comment type="catalytic activity">
    <reaction evidence="6">
        <text>biotin + L-lysyl-[protein] + ATP = N(6)-biotinyl-L-lysyl-[protein] + AMP + diphosphate + H(+)</text>
        <dbReference type="Rhea" id="RHEA:11756"/>
        <dbReference type="Rhea" id="RHEA-COMP:9752"/>
        <dbReference type="Rhea" id="RHEA-COMP:10505"/>
        <dbReference type="ChEBI" id="CHEBI:15378"/>
        <dbReference type="ChEBI" id="CHEBI:29969"/>
        <dbReference type="ChEBI" id="CHEBI:30616"/>
        <dbReference type="ChEBI" id="CHEBI:33019"/>
        <dbReference type="ChEBI" id="CHEBI:57586"/>
        <dbReference type="ChEBI" id="CHEBI:83144"/>
        <dbReference type="ChEBI" id="CHEBI:456215"/>
        <dbReference type="EC" id="6.3.4.15"/>
    </reaction>
</comment>
<dbReference type="RefSeq" id="WP_093033606.1">
    <property type="nucleotide sequence ID" value="NZ_FNNZ01000013.1"/>
</dbReference>
<name>A0A1H2YK68_THIRO</name>
<protein>
    <recommendedName>
        <fullName evidence="5">biotin--[biotin carboxyl-carrier protein] ligase</fullName>
        <ecNumber evidence="5">6.3.4.15</ecNumber>
    </recommendedName>
</protein>